<dbReference type="PANTHER" id="PTHR42771:SF2">
    <property type="entry name" value="IRON(3+)-HYDROXAMATE IMPORT ATP-BINDING PROTEIN FHUC"/>
    <property type="match status" value="1"/>
</dbReference>
<keyword evidence="3" id="KW-1003">Cell membrane</keyword>
<dbReference type="Gene3D" id="3.40.50.300">
    <property type="entry name" value="P-loop containing nucleotide triphosphate hydrolases"/>
    <property type="match status" value="1"/>
</dbReference>
<evidence type="ECO:0000256" key="5">
    <source>
        <dbReference type="ARBA" id="ARBA00022741"/>
    </source>
</evidence>
<dbReference type="InterPro" id="IPR051535">
    <property type="entry name" value="Siderophore_ABC-ATPase"/>
</dbReference>
<dbReference type="InterPro" id="IPR003439">
    <property type="entry name" value="ABC_transporter-like_ATP-bd"/>
</dbReference>
<evidence type="ECO:0000313" key="11">
    <source>
        <dbReference type="EMBL" id="UWN57078.1"/>
    </source>
</evidence>
<evidence type="ECO:0000256" key="8">
    <source>
        <dbReference type="ARBA" id="ARBA00023065"/>
    </source>
</evidence>
<keyword evidence="6 11" id="KW-0067">ATP-binding</keyword>
<dbReference type="CDD" id="cd03214">
    <property type="entry name" value="ABC_Iron-Siderophores_B12_Hemin"/>
    <property type="match status" value="1"/>
</dbReference>
<dbReference type="PROSITE" id="PS50893">
    <property type="entry name" value="ABC_TRANSPORTER_2"/>
    <property type="match status" value="1"/>
</dbReference>
<dbReference type="InterPro" id="IPR027417">
    <property type="entry name" value="P-loop_NTPase"/>
</dbReference>
<proteinExistence type="predicted"/>
<dbReference type="SUPFAM" id="SSF52540">
    <property type="entry name" value="P-loop containing nucleoside triphosphate hydrolases"/>
    <property type="match status" value="1"/>
</dbReference>
<dbReference type="Proteomes" id="UP001059295">
    <property type="component" value="Chromosome"/>
</dbReference>
<keyword evidence="5" id="KW-0547">Nucleotide-binding</keyword>
<reference evidence="11" key="1">
    <citation type="journal article" date="2022" name="Cell">
        <title>Design, construction, and in vivo augmentation of a complex gut microbiome.</title>
        <authorList>
            <person name="Cheng A.G."/>
            <person name="Ho P.Y."/>
            <person name="Aranda-Diaz A."/>
            <person name="Jain S."/>
            <person name="Yu F.B."/>
            <person name="Meng X."/>
            <person name="Wang M."/>
            <person name="Iakiviak M."/>
            <person name="Nagashima K."/>
            <person name="Zhao A."/>
            <person name="Murugkar P."/>
            <person name="Patil A."/>
            <person name="Atabakhsh K."/>
            <person name="Weakley A."/>
            <person name="Yan J."/>
            <person name="Brumbaugh A.R."/>
            <person name="Higginbottom S."/>
            <person name="Dimas A."/>
            <person name="Shiver A.L."/>
            <person name="Deutschbauer A."/>
            <person name="Neff N."/>
            <person name="Sonnenburg J.L."/>
            <person name="Huang K.C."/>
            <person name="Fischbach M.A."/>
        </authorList>
    </citation>
    <scope>NUCLEOTIDE SEQUENCE</scope>
    <source>
        <strain evidence="11">AP11</strain>
    </source>
</reference>
<dbReference type="PANTHER" id="PTHR42771">
    <property type="entry name" value="IRON(3+)-HYDROXAMATE IMPORT ATP-BINDING PROTEIN FHUC"/>
    <property type="match status" value="1"/>
</dbReference>
<keyword evidence="2" id="KW-0813">Transport</keyword>
<feature type="domain" description="ABC transporter" evidence="10">
    <location>
        <begin position="8"/>
        <end position="249"/>
    </location>
</feature>
<protein>
    <submittedName>
        <fullName evidence="11">ABC transporter ATP-binding protein</fullName>
    </submittedName>
</protein>
<evidence type="ECO:0000256" key="4">
    <source>
        <dbReference type="ARBA" id="ARBA00022496"/>
    </source>
</evidence>
<dbReference type="RefSeq" id="WP_019245576.1">
    <property type="nucleotide sequence ID" value="NZ_CAPH01000009.1"/>
</dbReference>
<dbReference type="SMART" id="SM00382">
    <property type="entry name" value="AAA"/>
    <property type="match status" value="1"/>
</dbReference>
<keyword evidence="7" id="KW-0408">Iron</keyword>
<evidence type="ECO:0000256" key="3">
    <source>
        <dbReference type="ARBA" id="ARBA00022475"/>
    </source>
</evidence>
<evidence type="ECO:0000259" key="10">
    <source>
        <dbReference type="PROSITE" id="PS50893"/>
    </source>
</evidence>
<evidence type="ECO:0000256" key="9">
    <source>
        <dbReference type="ARBA" id="ARBA00023136"/>
    </source>
</evidence>
<keyword evidence="12" id="KW-1185">Reference proteome</keyword>
<evidence type="ECO:0000313" key="12">
    <source>
        <dbReference type="Proteomes" id="UP001059295"/>
    </source>
</evidence>
<keyword evidence="8" id="KW-0406">Ion transport</keyword>
<dbReference type="GO" id="GO:0005524">
    <property type="term" value="F:ATP binding"/>
    <property type="evidence" value="ECO:0007669"/>
    <property type="project" value="UniProtKB-KW"/>
</dbReference>
<dbReference type="GeneID" id="82892187"/>
<evidence type="ECO:0000256" key="6">
    <source>
        <dbReference type="ARBA" id="ARBA00022840"/>
    </source>
</evidence>
<evidence type="ECO:0000256" key="1">
    <source>
        <dbReference type="ARBA" id="ARBA00004202"/>
    </source>
</evidence>
<dbReference type="Pfam" id="PF00005">
    <property type="entry name" value="ABC_tran"/>
    <property type="match status" value="1"/>
</dbReference>
<sequence length="347" mass="38141">MEPTGTALGAQDLSIGYPARGRKGGRLYGALSLALRSGELTCLLGPNGAGKSTLLRTLGGLQRPLDGRVTWQGRPLERYGARERSRLLGVVLTDRSQAGGLRVRELVEMGRYPYTGFFGRLDAADRRAADEAIEAVGMTAKADSYVAELSDGERQKAMIAKTLAQQCPVILLDEPTAFLDVASRIEIMELLHRLARLQHKTVLLSTHDVEQALRLSDRIWLLSRAEGFCCGTPEDLVLSGRMDLYFGRGGLFFDRQAGGLRSRQDDAPAVRFEAADEALARWTKNALERNGFRPISDGRDESLPLVRVSALDRIEWYRPGFPSLTCRSFEEWVGGGLCDVAERSGAE</sequence>
<evidence type="ECO:0000256" key="2">
    <source>
        <dbReference type="ARBA" id="ARBA00022448"/>
    </source>
</evidence>
<dbReference type="InterPro" id="IPR003593">
    <property type="entry name" value="AAA+_ATPase"/>
</dbReference>
<name>A0ABY5UZN4_9BACT</name>
<gene>
    <name evidence="11" type="ORF">NQ491_10595</name>
</gene>
<dbReference type="EMBL" id="CP102294">
    <property type="protein sequence ID" value="UWN57078.1"/>
    <property type="molecule type" value="Genomic_DNA"/>
</dbReference>
<keyword evidence="4" id="KW-0410">Iron transport</keyword>
<accession>A0ABY5UZN4</accession>
<keyword evidence="9" id="KW-0472">Membrane</keyword>
<evidence type="ECO:0000256" key="7">
    <source>
        <dbReference type="ARBA" id="ARBA00023004"/>
    </source>
</evidence>
<comment type="subcellular location">
    <subcellularLocation>
        <location evidence="1">Cell membrane</location>
        <topology evidence="1">Peripheral membrane protein</topology>
    </subcellularLocation>
</comment>
<organism evidence="11 12">
    <name type="scientific">Alistipes ihumii AP11</name>
    <dbReference type="NCBI Taxonomy" id="1211813"/>
    <lineage>
        <taxon>Bacteria</taxon>
        <taxon>Pseudomonadati</taxon>
        <taxon>Bacteroidota</taxon>
        <taxon>Bacteroidia</taxon>
        <taxon>Bacteroidales</taxon>
        <taxon>Rikenellaceae</taxon>
        <taxon>Alistipes</taxon>
    </lineage>
</organism>